<sequence>ELHFWSKFHSFLAKTGEGETVYYRPLLCYLEGAWTNDVNISEPFDSDRHHLDALSWYDLQEKARFTALSGDKDQAENFAHLPVSIVNVTEGQPVLAQWNYRILCHPVQGSLPLLDQLMNQVPGTDNYLGDIEDTALGRTKFVPGDPTRKLNTAYYHRWYSIGQKDAMGESINHRGFADRNLFVAQTTQERVAPVSVETCEGWNPRVCETYVRRVTYAIPLEIVRLTPLSSWNPYDLEYKGQSWTTEGQTVTAGGRNGGSNVSTSFNGTNHRTYFLTPVEFYKGGEHNPDPADTVRGAVGVLDRNGAVKQVSESGVRIFLPEIVDVGENVKIRYPIMPVFAEGSTTYKELEAIKKVLMDLEANLHMLHTVPNLSGSSRPTEEENSMYQLVTQASTKVSVGIHTHHLEIPTDEALSMMKEGGSMNIRSSLNNAHSHLFNISFDSVNQGFFSYTCDGDAQCWDGHGNLLFRED</sequence>
<gene>
    <name evidence="1" type="ORF">BaRGS_00036949</name>
</gene>
<proteinExistence type="predicted"/>
<dbReference type="EMBL" id="JACVVK020000538">
    <property type="protein sequence ID" value="KAK7467805.1"/>
    <property type="molecule type" value="Genomic_DNA"/>
</dbReference>
<evidence type="ECO:0000313" key="2">
    <source>
        <dbReference type="Proteomes" id="UP001519460"/>
    </source>
</evidence>
<dbReference type="Proteomes" id="UP001519460">
    <property type="component" value="Unassembled WGS sequence"/>
</dbReference>
<feature type="non-terminal residue" evidence="1">
    <location>
        <position position="1"/>
    </location>
</feature>
<protein>
    <submittedName>
        <fullName evidence="1">Uncharacterized protein</fullName>
    </submittedName>
</protein>
<comment type="caution">
    <text evidence="1">The sequence shown here is derived from an EMBL/GenBank/DDBJ whole genome shotgun (WGS) entry which is preliminary data.</text>
</comment>
<organism evidence="1 2">
    <name type="scientific">Batillaria attramentaria</name>
    <dbReference type="NCBI Taxonomy" id="370345"/>
    <lineage>
        <taxon>Eukaryota</taxon>
        <taxon>Metazoa</taxon>
        <taxon>Spiralia</taxon>
        <taxon>Lophotrochozoa</taxon>
        <taxon>Mollusca</taxon>
        <taxon>Gastropoda</taxon>
        <taxon>Caenogastropoda</taxon>
        <taxon>Sorbeoconcha</taxon>
        <taxon>Cerithioidea</taxon>
        <taxon>Batillariidae</taxon>
        <taxon>Batillaria</taxon>
    </lineage>
</organism>
<keyword evidence="2" id="KW-1185">Reference proteome</keyword>
<accession>A0ABD0JAA7</accession>
<reference evidence="1 2" key="1">
    <citation type="journal article" date="2023" name="Sci. Data">
        <title>Genome assembly of the Korean intertidal mud-creeper Batillaria attramentaria.</title>
        <authorList>
            <person name="Patra A.K."/>
            <person name="Ho P.T."/>
            <person name="Jun S."/>
            <person name="Lee S.J."/>
            <person name="Kim Y."/>
            <person name="Won Y.J."/>
        </authorList>
    </citation>
    <scope>NUCLEOTIDE SEQUENCE [LARGE SCALE GENOMIC DNA]</scope>
    <source>
        <strain evidence="1">Wonlab-2016</strain>
    </source>
</reference>
<evidence type="ECO:0000313" key="1">
    <source>
        <dbReference type="EMBL" id="KAK7467805.1"/>
    </source>
</evidence>
<name>A0ABD0JAA7_9CAEN</name>
<dbReference type="AlphaFoldDB" id="A0ABD0JAA7"/>